<dbReference type="AlphaFoldDB" id="A0A7G9FZK4"/>
<dbReference type="EMBL" id="CP060633">
    <property type="protein sequence ID" value="QNM03986.1"/>
    <property type="molecule type" value="Genomic_DNA"/>
</dbReference>
<evidence type="ECO:0000256" key="1">
    <source>
        <dbReference type="SAM" id="MobiDB-lite"/>
    </source>
</evidence>
<feature type="transmembrane region" description="Helical" evidence="2">
    <location>
        <begin position="115"/>
        <end position="146"/>
    </location>
</feature>
<dbReference type="KEGG" id="ssun:H9Q77_07980"/>
<gene>
    <name evidence="3" type="ORF">H9Q77_07980</name>
</gene>
<evidence type="ECO:0000256" key="2">
    <source>
        <dbReference type="SAM" id="Phobius"/>
    </source>
</evidence>
<keyword evidence="4" id="KW-1185">Reference proteome</keyword>
<evidence type="ECO:0000313" key="4">
    <source>
        <dbReference type="Proteomes" id="UP000515981"/>
    </source>
</evidence>
<keyword evidence="2" id="KW-1133">Transmembrane helix</keyword>
<dbReference type="Proteomes" id="UP000515981">
    <property type="component" value="Chromosome"/>
</dbReference>
<keyword evidence="2" id="KW-0812">Transmembrane</keyword>
<organism evidence="3 4">
    <name type="scientific">Simiaoa sunii</name>
    <dbReference type="NCBI Taxonomy" id="2763672"/>
    <lineage>
        <taxon>Bacteria</taxon>
        <taxon>Bacillati</taxon>
        <taxon>Bacillota</taxon>
        <taxon>Clostridia</taxon>
        <taxon>Lachnospirales</taxon>
        <taxon>Lachnospiraceae</taxon>
        <taxon>Simiaoa</taxon>
    </lineage>
</organism>
<name>A0A7G9FZK4_9FIRM</name>
<accession>A0A7G9FZK4</accession>
<keyword evidence="2" id="KW-0472">Membrane</keyword>
<feature type="transmembrane region" description="Helical" evidence="2">
    <location>
        <begin position="70"/>
        <end position="103"/>
    </location>
</feature>
<feature type="region of interest" description="Disordered" evidence="1">
    <location>
        <begin position="1"/>
        <end position="39"/>
    </location>
</feature>
<feature type="compositionally biased region" description="Low complexity" evidence="1">
    <location>
        <begin position="24"/>
        <end position="38"/>
    </location>
</feature>
<sequence length="150" mass="15619">MDGQNFENENNVTVDTTATEVSSTAEPAQETPAAEQPANNYQDYTTNVQPQVAVTTPVQPENKDTNVLAIISLVLGILSIVLGCCTGWIGALFGIGGIICAVFANKQGKTGLAKGGLICSIVGIVLGILITVLAVVFSMAMVGYGFESMY</sequence>
<evidence type="ECO:0000313" key="3">
    <source>
        <dbReference type="EMBL" id="QNM03986.1"/>
    </source>
</evidence>
<proteinExistence type="predicted"/>
<reference evidence="3 4" key="1">
    <citation type="submission" date="2020-08" db="EMBL/GenBank/DDBJ databases">
        <authorList>
            <person name="Liu C."/>
            <person name="Sun Q."/>
        </authorList>
    </citation>
    <scope>NUCLEOTIDE SEQUENCE [LARGE SCALE GENOMIC DNA]</scope>
    <source>
        <strain evidence="3 4">NSJ-8</strain>
    </source>
</reference>
<dbReference type="RefSeq" id="WP_022155094.1">
    <property type="nucleotide sequence ID" value="NZ_CP060633.1"/>
</dbReference>
<protein>
    <submittedName>
        <fullName evidence="3">DUF4190 domain-containing protein</fullName>
    </submittedName>
</protein>
<feature type="compositionally biased region" description="Polar residues" evidence="1">
    <location>
        <begin position="1"/>
        <end position="23"/>
    </location>
</feature>